<comment type="function">
    <text evidence="4">Binds as a heterodimer with protein bS6 to the central domain of the 16S rRNA, where it helps stabilize the platform of the 30S subunit.</text>
</comment>
<dbReference type="InterPro" id="IPR001648">
    <property type="entry name" value="Ribosomal_bS18"/>
</dbReference>
<protein>
    <recommendedName>
        <fullName evidence="4">Small ribosomal subunit protein bS18</fullName>
    </recommendedName>
</protein>
<reference evidence="7" key="1">
    <citation type="submission" date="2021-03" db="EMBL/GenBank/DDBJ databases">
        <title>Acanthopleuribacteraceae sp. M133.</title>
        <authorList>
            <person name="Wang G."/>
        </authorList>
    </citation>
    <scope>NUCLEOTIDE SEQUENCE</scope>
    <source>
        <strain evidence="7">M133</strain>
    </source>
</reference>
<evidence type="ECO:0000256" key="1">
    <source>
        <dbReference type="ARBA" id="ARBA00005589"/>
    </source>
</evidence>
<dbReference type="PRINTS" id="PR00974">
    <property type="entry name" value="RIBOSOMALS18"/>
</dbReference>
<organism evidence="7 8">
    <name type="scientific">Sulfidibacter corallicola</name>
    <dbReference type="NCBI Taxonomy" id="2818388"/>
    <lineage>
        <taxon>Bacteria</taxon>
        <taxon>Pseudomonadati</taxon>
        <taxon>Acidobacteriota</taxon>
        <taxon>Holophagae</taxon>
        <taxon>Acanthopleuribacterales</taxon>
        <taxon>Acanthopleuribacteraceae</taxon>
        <taxon>Sulfidibacter</taxon>
    </lineage>
</organism>
<dbReference type="AlphaFoldDB" id="A0A8A4TSM7"/>
<keyword evidence="3 4" id="KW-0687">Ribonucleoprotein</keyword>
<proteinExistence type="inferred from homology"/>
<dbReference type="PANTHER" id="PTHR13479">
    <property type="entry name" value="30S RIBOSOMAL PROTEIN S18"/>
    <property type="match status" value="1"/>
</dbReference>
<evidence type="ECO:0000256" key="3">
    <source>
        <dbReference type="ARBA" id="ARBA00023274"/>
    </source>
</evidence>
<dbReference type="Proteomes" id="UP000663929">
    <property type="component" value="Chromosome"/>
</dbReference>
<sequence length="126" mass="14244">MSEVANREARPAAGGERHDSRGGERNDRPPQGGRQGGGRPGGPGGGRPDRRGKRKFYYRKRKFCKFKAEKIDYIDFKDVELLRSFTPERGKIAPRRQTGTSAKFQRMLATAIKRARHIALLPYTTD</sequence>
<dbReference type="RefSeq" id="WP_420038263.1">
    <property type="nucleotide sequence ID" value="NZ_CP071793.1"/>
</dbReference>
<feature type="compositionally biased region" description="Gly residues" evidence="6">
    <location>
        <begin position="33"/>
        <end position="46"/>
    </location>
</feature>
<dbReference type="GO" id="GO:0003735">
    <property type="term" value="F:structural constituent of ribosome"/>
    <property type="evidence" value="ECO:0007669"/>
    <property type="project" value="InterPro"/>
</dbReference>
<gene>
    <name evidence="4" type="primary">rpsR</name>
    <name evidence="7" type="ORF">J3U87_10855</name>
</gene>
<feature type="compositionally biased region" description="Basic and acidic residues" evidence="6">
    <location>
        <begin position="1"/>
        <end position="28"/>
    </location>
</feature>
<feature type="region of interest" description="Disordered" evidence="6">
    <location>
        <begin position="1"/>
        <end position="54"/>
    </location>
</feature>
<accession>A0A8A4TSM7</accession>
<name>A0A8A4TSM7_SULCO</name>
<dbReference type="NCBIfam" id="TIGR00165">
    <property type="entry name" value="S18"/>
    <property type="match status" value="1"/>
</dbReference>
<dbReference type="EMBL" id="CP071793">
    <property type="protein sequence ID" value="QTD52956.1"/>
    <property type="molecule type" value="Genomic_DNA"/>
</dbReference>
<dbReference type="Gene3D" id="4.10.640.10">
    <property type="entry name" value="Ribosomal protein S18"/>
    <property type="match status" value="1"/>
</dbReference>
<evidence type="ECO:0000256" key="4">
    <source>
        <dbReference type="HAMAP-Rule" id="MF_00270"/>
    </source>
</evidence>
<keyword evidence="2 4" id="KW-0689">Ribosomal protein</keyword>
<evidence type="ECO:0000256" key="6">
    <source>
        <dbReference type="SAM" id="MobiDB-lite"/>
    </source>
</evidence>
<dbReference type="InterPro" id="IPR036870">
    <property type="entry name" value="Ribosomal_bS18_sf"/>
</dbReference>
<evidence type="ECO:0000256" key="5">
    <source>
        <dbReference type="RuleBase" id="RU003910"/>
    </source>
</evidence>
<evidence type="ECO:0000256" key="2">
    <source>
        <dbReference type="ARBA" id="ARBA00022980"/>
    </source>
</evidence>
<dbReference type="KEGG" id="scor:J3U87_10855"/>
<evidence type="ECO:0000313" key="8">
    <source>
        <dbReference type="Proteomes" id="UP000663929"/>
    </source>
</evidence>
<dbReference type="GO" id="GO:0070181">
    <property type="term" value="F:small ribosomal subunit rRNA binding"/>
    <property type="evidence" value="ECO:0007669"/>
    <property type="project" value="TreeGrafter"/>
</dbReference>
<comment type="subunit">
    <text evidence="4">Part of the 30S ribosomal subunit. Forms a tight heterodimer with protein bS6.</text>
</comment>
<dbReference type="SUPFAM" id="SSF46911">
    <property type="entry name" value="Ribosomal protein S18"/>
    <property type="match status" value="1"/>
</dbReference>
<keyword evidence="4" id="KW-0699">rRNA-binding</keyword>
<dbReference type="Pfam" id="PF01084">
    <property type="entry name" value="Ribosomal_S18"/>
    <property type="match status" value="1"/>
</dbReference>
<comment type="similarity">
    <text evidence="1 4 5">Belongs to the bacterial ribosomal protein bS18 family.</text>
</comment>
<keyword evidence="8" id="KW-1185">Reference proteome</keyword>
<dbReference type="PANTHER" id="PTHR13479:SF40">
    <property type="entry name" value="SMALL RIBOSOMAL SUBUNIT PROTEIN BS18M"/>
    <property type="match status" value="1"/>
</dbReference>
<dbReference type="GO" id="GO:0006412">
    <property type="term" value="P:translation"/>
    <property type="evidence" value="ECO:0007669"/>
    <property type="project" value="UniProtKB-UniRule"/>
</dbReference>
<dbReference type="GO" id="GO:0022627">
    <property type="term" value="C:cytosolic small ribosomal subunit"/>
    <property type="evidence" value="ECO:0007669"/>
    <property type="project" value="TreeGrafter"/>
</dbReference>
<dbReference type="HAMAP" id="MF_00270">
    <property type="entry name" value="Ribosomal_bS18"/>
    <property type="match status" value="1"/>
</dbReference>
<keyword evidence="4" id="KW-0694">RNA-binding</keyword>
<evidence type="ECO:0000313" key="7">
    <source>
        <dbReference type="EMBL" id="QTD52956.1"/>
    </source>
</evidence>